<dbReference type="Proteomes" id="UP000050497">
    <property type="component" value="Unassembled WGS sequence"/>
</dbReference>
<dbReference type="STRING" id="1653334.GA0071312_3706"/>
<protein>
    <submittedName>
        <fullName evidence="8">Cytochrome c-type biogenesis protein CcmH</fullName>
    </submittedName>
</protein>
<evidence type="ECO:0000313" key="10">
    <source>
        <dbReference type="Proteomes" id="UP000050497"/>
    </source>
</evidence>
<keyword evidence="6" id="KW-0472">Membrane</keyword>
<dbReference type="InterPro" id="IPR011990">
    <property type="entry name" value="TPR-like_helical_dom_sf"/>
</dbReference>
<keyword evidence="6" id="KW-0812">Transmembrane</keyword>
<evidence type="ECO:0000256" key="3">
    <source>
        <dbReference type="ARBA" id="ARBA00022748"/>
    </source>
</evidence>
<keyword evidence="3" id="KW-0201">Cytochrome c-type biogenesis</keyword>
<dbReference type="GO" id="GO:0005886">
    <property type="term" value="C:plasma membrane"/>
    <property type="evidence" value="ECO:0007669"/>
    <property type="project" value="TreeGrafter"/>
</dbReference>
<dbReference type="EMBL" id="FMBM01000003">
    <property type="protein sequence ID" value="SCC82697.1"/>
    <property type="molecule type" value="Genomic_DNA"/>
</dbReference>
<evidence type="ECO:0000256" key="6">
    <source>
        <dbReference type="SAM" id="Phobius"/>
    </source>
</evidence>
<evidence type="ECO:0000259" key="7">
    <source>
        <dbReference type="Pfam" id="PF23914"/>
    </source>
</evidence>
<dbReference type="Proteomes" id="UP000182800">
    <property type="component" value="Unassembled WGS sequence"/>
</dbReference>
<accession>A0A0P8ABH6</accession>
<dbReference type="RefSeq" id="WP_074446481.1">
    <property type="nucleotide sequence ID" value="NZ_FMBM01000003.1"/>
</dbReference>
<organism evidence="8 10">
    <name type="scientific">Saliniramus fredricksonii</name>
    <dbReference type="NCBI Taxonomy" id="1653334"/>
    <lineage>
        <taxon>Bacteria</taxon>
        <taxon>Pseudomonadati</taxon>
        <taxon>Pseudomonadota</taxon>
        <taxon>Alphaproteobacteria</taxon>
        <taxon>Hyphomicrobiales</taxon>
        <taxon>Salinarimonadaceae</taxon>
        <taxon>Saliniramus</taxon>
    </lineage>
</organism>
<feature type="domain" description="Cytochrome c-type biogenesis protein H TPR" evidence="7">
    <location>
        <begin position="136"/>
        <end position="266"/>
    </location>
</feature>
<dbReference type="PANTHER" id="PTHR47870">
    <property type="entry name" value="CYTOCHROME C-TYPE BIOGENESIS PROTEIN CCMH"/>
    <property type="match status" value="1"/>
</dbReference>
<dbReference type="PANTHER" id="PTHR47870:SF1">
    <property type="entry name" value="CYTOCHROME C-TYPE BIOGENESIS PROTEIN CCMH"/>
    <property type="match status" value="1"/>
</dbReference>
<dbReference type="GO" id="GO:0030313">
    <property type="term" value="C:cell envelope"/>
    <property type="evidence" value="ECO:0007669"/>
    <property type="project" value="UniProtKB-SubCell"/>
</dbReference>
<dbReference type="Pfam" id="PF23914">
    <property type="entry name" value="TPR_CcmH_CycH"/>
    <property type="match status" value="1"/>
</dbReference>
<name>A0A0P8ABH6_9HYPH</name>
<feature type="transmembrane region" description="Helical" evidence="6">
    <location>
        <begin position="98"/>
        <end position="117"/>
    </location>
</feature>
<evidence type="ECO:0000313" key="9">
    <source>
        <dbReference type="EMBL" id="SCC82697.1"/>
    </source>
</evidence>
<comment type="subcellular location">
    <subcellularLocation>
        <location evidence="1">Cell envelope</location>
    </subcellularLocation>
</comment>
<dbReference type="Gene3D" id="1.25.40.10">
    <property type="entry name" value="Tetratricopeptide repeat domain"/>
    <property type="match status" value="1"/>
</dbReference>
<keyword evidence="11" id="KW-1185">Reference proteome</keyword>
<dbReference type="InterPro" id="IPR051263">
    <property type="entry name" value="C-type_cytochrome_biogenesis"/>
</dbReference>
<feature type="repeat" description="TPR" evidence="5">
    <location>
        <begin position="161"/>
        <end position="194"/>
    </location>
</feature>
<evidence type="ECO:0000256" key="1">
    <source>
        <dbReference type="ARBA" id="ARBA00004196"/>
    </source>
</evidence>
<reference evidence="8 10" key="1">
    <citation type="submission" date="2015-09" db="EMBL/GenBank/DDBJ databases">
        <title>Identification and resolution of microdiversity through metagenomic sequencing of parallel consortia.</title>
        <authorList>
            <person name="Nelson W.C."/>
            <person name="Romine M.F."/>
            <person name="Lindemann S.R."/>
        </authorList>
    </citation>
    <scope>NUCLEOTIDE SEQUENCE [LARGE SCALE GENOMIC DNA]</scope>
    <source>
        <strain evidence="8">HL-109</strain>
    </source>
</reference>
<dbReference type="AlphaFoldDB" id="A0A0P8ABH6"/>
<evidence type="ECO:0000256" key="2">
    <source>
        <dbReference type="ARBA" id="ARBA00022737"/>
    </source>
</evidence>
<evidence type="ECO:0000313" key="8">
    <source>
        <dbReference type="EMBL" id="KPQ12627.1"/>
    </source>
</evidence>
<evidence type="ECO:0000256" key="4">
    <source>
        <dbReference type="ARBA" id="ARBA00022803"/>
    </source>
</evidence>
<evidence type="ECO:0000256" key="5">
    <source>
        <dbReference type="PROSITE-ProRule" id="PRU00339"/>
    </source>
</evidence>
<proteinExistence type="predicted"/>
<dbReference type="InterPro" id="IPR019734">
    <property type="entry name" value="TPR_rpt"/>
</dbReference>
<dbReference type="OrthoDB" id="9815847at2"/>
<keyword evidence="6" id="KW-1133">Transmembrane helix</keyword>
<keyword evidence="4 5" id="KW-0802">TPR repeat</keyword>
<dbReference type="InterPro" id="IPR017560">
    <property type="entry name" value="Cyt_c_biogenesis_CcmI"/>
</dbReference>
<dbReference type="InterPro" id="IPR056413">
    <property type="entry name" value="TPR_CcmH_CycH"/>
</dbReference>
<dbReference type="EMBL" id="LJSX01000001">
    <property type="protein sequence ID" value="KPQ12627.1"/>
    <property type="molecule type" value="Genomic_DNA"/>
</dbReference>
<dbReference type="NCBIfam" id="TIGR03142">
    <property type="entry name" value="cytochro_ccmI"/>
    <property type="match status" value="1"/>
</dbReference>
<comment type="caution">
    <text evidence="8">The sequence shown here is derived from an EMBL/GenBank/DDBJ whole genome shotgun (WGS) entry which is preliminary data.</text>
</comment>
<dbReference type="GO" id="GO:0017004">
    <property type="term" value="P:cytochrome complex assembly"/>
    <property type="evidence" value="ECO:0007669"/>
    <property type="project" value="UniProtKB-KW"/>
</dbReference>
<feature type="transmembrane region" description="Helical" evidence="6">
    <location>
        <begin position="6"/>
        <end position="23"/>
    </location>
</feature>
<dbReference type="PROSITE" id="PS50005">
    <property type="entry name" value="TPR"/>
    <property type="match status" value="1"/>
</dbReference>
<evidence type="ECO:0000313" key="11">
    <source>
        <dbReference type="Proteomes" id="UP000182800"/>
    </source>
</evidence>
<gene>
    <name evidence="8" type="primary">ccmH</name>
    <name evidence="9" type="ORF">GA0071312_3706</name>
    <name evidence="8" type="ORF">HLUCCO17_00600</name>
</gene>
<reference evidence="9 11" key="2">
    <citation type="submission" date="2016-08" db="EMBL/GenBank/DDBJ databases">
        <authorList>
            <person name="Varghese N."/>
            <person name="Submissions Spin"/>
        </authorList>
    </citation>
    <scope>NUCLEOTIDE SEQUENCE [LARGE SCALE GENOMIC DNA]</scope>
    <source>
        <strain evidence="9 11">HL-109</strain>
    </source>
</reference>
<sequence>MSIWILFLAMTAATIMAVLWPLSRPRRAQGPASAGEGERLFYEEQLQEIERDLARGMFTPEEAAAAKAEAARRLIRADARRESGNKTLDEPALRRRRATSALALSAIPLVALAIYGAQGSPEMPGQPLSARMQPVTPGSDIEMSQAVAQIETHLQRNPEDGEGWEVIAPVYIRLGRFDDAAMAYRRAVDLLGADGERLANFGEALVMASEGIVSSSAREAFEGALEQDTRQPKARFFLATAAHQDGDTEIALERYRDLLAESDPDAPWVGVVRQRIAALEGEAPPAEGAVDAQGDASGAIAGMVAGLAERLASEGGNAQEWGRLVRSYAVLGQVEPAEQALADARRALAGDSQAIEEVESVAREAGILRE</sequence>
<keyword evidence="2" id="KW-0677">Repeat</keyword>
<dbReference type="SUPFAM" id="SSF48452">
    <property type="entry name" value="TPR-like"/>
    <property type="match status" value="2"/>
</dbReference>